<protein>
    <submittedName>
        <fullName evidence="2">ParB-like nuclease domain-containing protein</fullName>
    </submittedName>
</protein>
<accession>A0A1M4X5Z2</accession>
<dbReference type="OrthoDB" id="1100724at2"/>
<dbReference type="STRING" id="494016.SAMN04487965_0872"/>
<dbReference type="RefSeq" id="WP_073271926.1">
    <property type="nucleotide sequence ID" value="NZ_FQVA01000001.1"/>
</dbReference>
<dbReference type="SUPFAM" id="SSF110849">
    <property type="entry name" value="ParB/Sulfiredoxin"/>
    <property type="match status" value="1"/>
</dbReference>
<dbReference type="Gene3D" id="3.90.1530.10">
    <property type="entry name" value="Conserved hypothetical protein from pyrococcus furiosus pfu- 392566-001, ParB domain"/>
    <property type="match status" value="1"/>
</dbReference>
<name>A0A1M4X5Z2_9GAMM</name>
<feature type="region of interest" description="Disordered" evidence="1">
    <location>
        <begin position="211"/>
        <end position="243"/>
    </location>
</feature>
<organism evidence="2 3">
    <name type="scientific">Microbulbifer donghaiensis</name>
    <dbReference type="NCBI Taxonomy" id="494016"/>
    <lineage>
        <taxon>Bacteria</taxon>
        <taxon>Pseudomonadati</taxon>
        <taxon>Pseudomonadota</taxon>
        <taxon>Gammaproteobacteria</taxon>
        <taxon>Cellvibrionales</taxon>
        <taxon>Microbulbiferaceae</taxon>
        <taxon>Microbulbifer</taxon>
    </lineage>
</organism>
<gene>
    <name evidence="2" type="ORF">SAMN04487965_0872</name>
</gene>
<sequence length="378" mass="42475">MSNHFKSLPLQFQHWFKESTPHHFPVEEIAECIQKRSDKTDPDHVEVLRMALGSKTPIDPISIFMVEGKAVLVDGNHRLAAAKELERKTISAHVYKGRTMEDAHIFARWKNNQNGKGLLPQDKAAGIQELLADERYRPLFIEEYRVRPKILAQLAGVSLSTARSHLEPTAKKLRDRRDATILQRRAEGLSDKKIAEEVGFSEQAVRDRRKVLEAGDGNARTQRSEPPESVMGETGAQSESARGLSLESIMVEAGEVQRPPEGPTPSRGEPDLPAPIVEEKKAGATSDHTSVVEDILRQTIQYAGIGLQNVVNTPHMFQEVIEFLRDNPSAHGRLETAKVFIGQLMWMVEKELPEQAKQVDKTLRKAVFEHSQSQRQTK</sequence>
<dbReference type="InterPro" id="IPR036086">
    <property type="entry name" value="ParB/Sulfiredoxin_sf"/>
</dbReference>
<dbReference type="Proteomes" id="UP000184170">
    <property type="component" value="Unassembled WGS sequence"/>
</dbReference>
<evidence type="ECO:0000313" key="2">
    <source>
        <dbReference type="EMBL" id="SHE88846.1"/>
    </source>
</evidence>
<keyword evidence="3" id="KW-1185">Reference proteome</keyword>
<reference evidence="3" key="1">
    <citation type="submission" date="2016-11" db="EMBL/GenBank/DDBJ databases">
        <authorList>
            <person name="Varghese N."/>
            <person name="Submissions S."/>
        </authorList>
    </citation>
    <scope>NUCLEOTIDE SEQUENCE [LARGE SCALE GENOMIC DNA]</scope>
    <source>
        <strain evidence="3">CGMCC 1.7063</strain>
    </source>
</reference>
<dbReference type="EMBL" id="FQVA01000001">
    <property type="protein sequence ID" value="SHE88846.1"/>
    <property type="molecule type" value="Genomic_DNA"/>
</dbReference>
<proteinExistence type="predicted"/>
<evidence type="ECO:0000256" key="1">
    <source>
        <dbReference type="SAM" id="MobiDB-lite"/>
    </source>
</evidence>
<evidence type="ECO:0000313" key="3">
    <source>
        <dbReference type="Proteomes" id="UP000184170"/>
    </source>
</evidence>
<dbReference type="AlphaFoldDB" id="A0A1M4X5Z2"/>